<organism evidence="1 2">
    <name type="scientific">Cryptococcus amylolentus CBS 6273</name>
    <dbReference type="NCBI Taxonomy" id="1296118"/>
    <lineage>
        <taxon>Eukaryota</taxon>
        <taxon>Fungi</taxon>
        <taxon>Dikarya</taxon>
        <taxon>Basidiomycota</taxon>
        <taxon>Agaricomycotina</taxon>
        <taxon>Tremellomycetes</taxon>
        <taxon>Tremellales</taxon>
        <taxon>Cryptococcaceae</taxon>
        <taxon>Cryptococcus</taxon>
    </lineage>
</organism>
<gene>
    <name evidence="1" type="ORF">I350_01381</name>
</gene>
<dbReference type="Proteomes" id="UP000095149">
    <property type="component" value="Unassembled WGS sequence"/>
</dbReference>
<dbReference type="EMBL" id="MEKH01000002">
    <property type="protein sequence ID" value="ODO10783.1"/>
    <property type="molecule type" value="Genomic_DNA"/>
</dbReference>
<proteinExistence type="predicted"/>
<evidence type="ECO:0000313" key="2">
    <source>
        <dbReference type="Proteomes" id="UP000095149"/>
    </source>
</evidence>
<sequence length="196" mass="21124">MAIDTDGSPPNPHSYAGHTRILYRASCNEGIPFWHAQQAWGFLPLGVLPVFEGLKALSEAYLPRLWCLFLLPLGRPRRGLGWLGGDFGSGSEKVTVFAIGDDSAEGGEAEGRAEGLIESVSLSVLLARDGDEAKDEIPLFCFPGVFDRVDGDSDALSEKHIEVGHVVKLGMSKSVNMPGRIRKEAGLGQTRSKETC</sequence>
<reference evidence="1 2" key="1">
    <citation type="submission" date="2016-06" db="EMBL/GenBank/DDBJ databases">
        <title>Evolution of pathogenesis and genome organization in the Tremellales.</title>
        <authorList>
            <person name="Cuomo C."/>
            <person name="Litvintseva A."/>
            <person name="Heitman J."/>
            <person name="Chen Y."/>
            <person name="Sun S."/>
            <person name="Springer D."/>
            <person name="Dromer F."/>
            <person name="Young S."/>
            <person name="Zeng Q."/>
            <person name="Chapman S."/>
            <person name="Gujja S."/>
            <person name="Saif S."/>
            <person name="Birren B."/>
        </authorList>
    </citation>
    <scope>NUCLEOTIDE SEQUENCE [LARGE SCALE GENOMIC DNA]</scope>
    <source>
        <strain evidence="1 2">CBS 6273</strain>
    </source>
</reference>
<dbReference type="AlphaFoldDB" id="A0A1E3KD48"/>
<protein>
    <submittedName>
        <fullName evidence="1">Uncharacterized protein</fullName>
    </submittedName>
</protein>
<accession>A0A1E3KD48</accession>
<name>A0A1E3KD48_9TREE</name>
<evidence type="ECO:0000313" key="1">
    <source>
        <dbReference type="EMBL" id="ODO10783.1"/>
    </source>
</evidence>
<comment type="caution">
    <text evidence="1">The sequence shown here is derived from an EMBL/GenBank/DDBJ whole genome shotgun (WGS) entry which is preliminary data.</text>
</comment>